<gene>
    <name evidence="6" type="ORF">CMQ_4346</name>
</gene>
<dbReference type="SUPFAM" id="SSF51316">
    <property type="entry name" value="Mss4-like"/>
    <property type="match status" value="2"/>
</dbReference>
<reference evidence="6 7" key="1">
    <citation type="journal article" date="2011" name="Proc. Natl. Acad. Sci. U.S.A.">
        <title>Genome and transcriptome analyses of the mountain pine beetle-fungal symbiont Grosmannia clavigera, a lodgepole pine pathogen.</title>
        <authorList>
            <person name="DiGuistini S."/>
            <person name="Wang Y."/>
            <person name="Liao N.Y."/>
            <person name="Taylor G."/>
            <person name="Tanguay P."/>
            <person name="Feau N."/>
            <person name="Henrissat B."/>
            <person name="Chan S.K."/>
            <person name="Hesse-Orce U."/>
            <person name="Alamouti S.M."/>
            <person name="Tsui C.K.M."/>
            <person name="Docking R.T."/>
            <person name="Levasseur A."/>
            <person name="Haridas S."/>
            <person name="Robertson G."/>
            <person name="Birol I."/>
            <person name="Holt R.A."/>
            <person name="Marra M.A."/>
            <person name="Hamelin R.C."/>
            <person name="Hirst M."/>
            <person name="Jones S.J.M."/>
            <person name="Bohlmann J."/>
            <person name="Breuil C."/>
        </authorList>
    </citation>
    <scope>NUCLEOTIDE SEQUENCE [LARGE SCALE GENOMIC DNA]</scope>
    <source>
        <strain evidence="7">kw1407 / UAMH 11150</strain>
    </source>
</reference>
<keyword evidence="3" id="KW-0862">Zinc</keyword>
<dbReference type="Gene3D" id="3.90.1590.10">
    <property type="entry name" value="glutathione-dependent formaldehyde- activating enzyme (gfa)"/>
    <property type="match status" value="2"/>
</dbReference>
<evidence type="ECO:0000256" key="3">
    <source>
        <dbReference type="ARBA" id="ARBA00022833"/>
    </source>
</evidence>
<evidence type="ECO:0000256" key="4">
    <source>
        <dbReference type="ARBA" id="ARBA00023239"/>
    </source>
</evidence>
<dbReference type="HOGENOM" id="CLU_038839_1_0_1"/>
<evidence type="ECO:0000313" key="7">
    <source>
        <dbReference type="Proteomes" id="UP000007796"/>
    </source>
</evidence>
<evidence type="ECO:0000313" key="6">
    <source>
        <dbReference type="EMBL" id="EFW98494.1"/>
    </source>
</evidence>
<dbReference type="InterPro" id="IPR011057">
    <property type="entry name" value="Mss4-like_sf"/>
</dbReference>
<dbReference type="Pfam" id="PF04828">
    <property type="entry name" value="GFA"/>
    <property type="match status" value="1"/>
</dbReference>
<dbReference type="GO" id="GO:0016846">
    <property type="term" value="F:carbon-sulfur lyase activity"/>
    <property type="evidence" value="ECO:0007669"/>
    <property type="project" value="InterPro"/>
</dbReference>
<dbReference type="InParanoid" id="F0XV51"/>
<dbReference type="GO" id="GO:0046872">
    <property type="term" value="F:metal ion binding"/>
    <property type="evidence" value="ECO:0007669"/>
    <property type="project" value="UniProtKB-KW"/>
</dbReference>
<evidence type="ECO:0000256" key="2">
    <source>
        <dbReference type="ARBA" id="ARBA00022723"/>
    </source>
</evidence>
<dbReference type="eggNOG" id="ENOG502SH4K">
    <property type="taxonomic scope" value="Eukaryota"/>
</dbReference>
<dbReference type="AlphaFoldDB" id="F0XV51"/>
<accession>F0XV51</accession>
<protein>
    <submittedName>
        <fullName evidence="6">Duf636 domain containing protein</fullName>
    </submittedName>
</protein>
<dbReference type="OrthoDB" id="5422068at2759"/>
<keyword evidence="2" id="KW-0479">Metal-binding</keyword>
<organism evidence="7">
    <name type="scientific">Grosmannia clavigera (strain kw1407 / UAMH 11150)</name>
    <name type="common">Blue stain fungus</name>
    <name type="synonym">Graphiocladiella clavigera</name>
    <dbReference type="NCBI Taxonomy" id="655863"/>
    <lineage>
        <taxon>Eukaryota</taxon>
        <taxon>Fungi</taxon>
        <taxon>Dikarya</taxon>
        <taxon>Ascomycota</taxon>
        <taxon>Pezizomycotina</taxon>
        <taxon>Sordariomycetes</taxon>
        <taxon>Sordariomycetidae</taxon>
        <taxon>Ophiostomatales</taxon>
        <taxon>Ophiostomataceae</taxon>
        <taxon>Leptographium</taxon>
    </lineage>
</organism>
<comment type="similarity">
    <text evidence="1">Belongs to the Gfa family.</text>
</comment>
<evidence type="ECO:0000259" key="5">
    <source>
        <dbReference type="PROSITE" id="PS51891"/>
    </source>
</evidence>
<sequence length="416" mass="44622">MTSNEPLPITRTLTAQCLCKNVHLSITLPTAAPPLPVHLCHCSICRTTLGALCCFHAALPLGVVPQFLAPSSKAASLTGYTHARAACTRYFCSTCGCHIGDEDLTSNKAAKAAIADPHYPDETSAPPEWRIASSIFAAGTHGEGGPDQAFRITTHSFANAGPFGLHQWLPRVADRDLKVWQPPAGHPLFPMAAEPYAPAVPDAAANDELLQVGCHCGGVRFAVSRPSPKASPHTPISPVHQDRWLANLDGCDDCRLVNGTHVAAWAFVPLAHIHPPPVLEPAAGELPNPAYATLKTYCFSPVAIRAFCSICGATVFFARLERLHRPDAEGAPYINIAVGLLRAPEGVDAHNWLNWRASRLAFIDSARRFDRSFADGLLNGYSSWGRRTYDEASLVKLKAKPAGTAQYVAQGTTYAS</sequence>
<dbReference type="PANTHER" id="PTHR33337:SF31">
    <property type="entry name" value="DUF636 DOMAIN PROTEIN (AFU_ORTHOLOGUE AFUA_2G12650)"/>
    <property type="match status" value="1"/>
</dbReference>
<dbReference type="PROSITE" id="PS51891">
    <property type="entry name" value="CENP_V_GFA"/>
    <property type="match status" value="1"/>
</dbReference>
<dbReference type="PANTHER" id="PTHR33337">
    <property type="entry name" value="GFA DOMAIN-CONTAINING PROTEIN"/>
    <property type="match status" value="1"/>
</dbReference>
<dbReference type="STRING" id="655863.F0XV51"/>
<keyword evidence="4" id="KW-0456">Lyase</keyword>
<dbReference type="Proteomes" id="UP000007796">
    <property type="component" value="Unassembled WGS sequence"/>
</dbReference>
<dbReference type="RefSeq" id="XP_014167977.1">
    <property type="nucleotide sequence ID" value="XM_014312502.1"/>
</dbReference>
<evidence type="ECO:0000256" key="1">
    <source>
        <dbReference type="ARBA" id="ARBA00005495"/>
    </source>
</evidence>
<dbReference type="EMBL" id="GL630006">
    <property type="protein sequence ID" value="EFW98494.1"/>
    <property type="molecule type" value="Genomic_DNA"/>
</dbReference>
<feature type="domain" description="CENP-V/GFA" evidence="5">
    <location>
        <begin position="13"/>
        <end position="169"/>
    </location>
</feature>
<dbReference type="InterPro" id="IPR006913">
    <property type="entry name" value="CENP-V/GFA"/>
</dbReference>
<dbReference type="GeneID" id="25977547"/>
<keyword evidence="7" id="KW-1185">Reference proteome</keyword>
<name>F0XV51_GROCL</name>
<proteinExistence type="inferred from homology"/>